<dbReference type="CDD" id="cd13899">
    <property type="entry name" value="CuRO_3_Fet3p"/>
    <property type="match status" value="1"/>
</dbReference>
<organism evidence="13 14">
    <name type="scientific">Cryptococcus amylolentus CBS 6039</name>
    <dbReference type="NCBI Taxonomy" id="1295533"/>
    <lineage>
        <taxon>Eukaryota</taxon>
        <taxon>Fungi</taxon>
        <taxon>Dikarya</taxon>
        <taxon>Basidiomycota</taxon>
        <taxon>Agaricomycotina</taxon>
        <taxon>Tremellomycetes</taxon>
        <taxon>Tremellales</taxon>
        <taxon>Cryptococcaceae</taxon>
        <taxon>Cryptococcus</taxon>
    </lineage>
</organism>
<dbReference type="GeneID" id="30156443"/>
<feature type="domain" description="Plastocyanin-like" evidence="10">
    <location>
        <begin position="159"/>
        <end position="325"/>
    </location>
</feature>
<keyword evidence="4" id="KW-0560">Oxidoreductase</keyword>
<keyword evidence="8" id="KW-1133">Transmembrane helix</keyword>
<dbReference type="GO" id="GO:0005507">
    <property type="term" value="F:copper ion binding"/>
    <property type="evidence" value="ECO:0007669"/>
    <property type="project" value="InterPro"/>
</dbReference>
<dbReference type="InterPro" id="IPR011706">
    <property type="entry name" value="Cu-oxidase_C"/>
</dbReference>
<evidence type="ECO:0000259" key="12">
    <source>
        <dbReference type="Pfam" id="PF07732"/>
    </source>
</evidence>
<dbReference type="PANTHER" id="PTHR11709">
    <property type="entry name" value="MULTI-COPPER OXIDASE"/>
    <property type="match status" value="1"/>
</dbReference>
<proteinExistence type="inferred from homology"/>
<feature type="signal peptide" evidence="9">
    <location>
        <begin position="1"/>
        <end position="21"/>
    </location>
</feature>
<dbReference type="InterPro" id="IPR045087">
    <property type="entry name" value="Cu-oxidase_fam"/>
</dbReference>
<keyword evidence="6" id="KW-1015">Disulfide bond</keyword>
<keyword evidence="8" id="KW-0812">Transmembrane</keyword>
<dbReference type="GO" id="GO:0033573">
    <property type="term" value="C:high-affinity iron permease complex"/>
    <property type="evidence" value="ECO:0007669"/>
    <property type="project" value="TreeGrafter"/>
</dbReference>
<dbReference type="CDD" id="cd13877">
    <property type="entry name" value="CuRO_2_Fet3p_like"/>
    <property type="match status" value="1"/>
</dbReference>
<evidence type="ECO:0008006" key="15">
    <source>
        <dbReference type="Google" id="ProtNLM"/>
    </source>
</evidence>
<dbReference type="Pfam" id="PF07731">
    <property type="entry name" value="Cu-oxidase_2"/>
    <property type="match status" value="1"/>
</dbReference>
<evidence type="ECO:0000256" key="2">
    <source>
        <dbReference type="ARBA" id="ARBA00022723"/>
    </source>
</evidence>
<dbReference type="PROSITE" id="PS00080">
    <property type="entry name" value="MULTICOPPER_OXIDASE2"/>
    <property type="match status" value="1"/>
</dbReference>
<dbReference type="PANTHER" id="PTHR11709:SF361">
    <property type="entry name" value="IRON TRANSPORT MULTICOPPER OXIDASE FET3"/>
    <property type="match status" value="1"/>
</dbReference>
<feature type="transmembrane region" description="Helical" evidence="8">
    <location>
        <begin position="579"/>
        <end position="601"/>
    </location>
</feature>
<comment type="similarity">
    <text evidence="1">Belongs to the multicopper oxidase family.</text>
</comment>
<keyword evidence="8" id="KW-0472">Membrane</keyword>
<evidence type="ECO:0000259" key="10">
    <source>
        <dbReference type="Pfam" id="PF00394"/>
    </source>
</evidence>
<dbReference type="RefSeq" id="XP_018993289.1">
    <property type="nucleotide sequence ID" value="XM_019139346.1"/>
</dbReference>
<feature type="domain" description="Plastocyanin-like" evidence="12">
    <location>
        <begin position="29"/>
        <end position="147"/>
    </location>
</feature>
<evidence type="ECO:0000313" key="14">
    <source>
        <dbReference type="Proteomes" id="UP000094065"/>
    </source>
</evidence>
<dbReference type="STRING" id="1295533.A0A1E3HNW3"/>
<keyword evidence="7" id="KW-0325">Glycoprotein</keyword>
<dbReference type="SUPFAM" id="SSF49503">
    <property type="entry name" value="Cupredoxins"/>
    <property type="match status" value="3"/>
</dbReference>
<sequence length="638" mass="70874">MFSRTALLASALSFAATTAQAAIVEHWWNVTYSQANPAGLEERRVIGINNTWPPPPLTVTSGDVIKLHLTNGLGEVGTGLHTHGFMFNGTNWFDGATGINQCPIPAGSTLDYTINTGTQTGTYWIHGHHDGQNADGLRAPVIIKPQNATGRSDDLTWDEEFTIVMADWYNEEYPVLEKRDFLDWKNPTGAEPVPVAAVIYGAWTNGSYMASNDDIISGAAVSDNFSLNFEAGKSYRIHMVNMGSLAMFWVAMEDHDLYIIEMDGVEVEPYLMDAVTVSVAQRYSIWVEAKNSTDKNYALMFMQDTDMYDSVPDDLQINNTIQIVYDSANDAAVEWSPASITTFNDTELTPLRAVELLTEPDVELVLNAYFDTYDDGTNRASFNNITYQMPTSTPSMLTALTMGDDANNTAVYGAMTNAIIYKHMDVIQLTVYNWDAGFHPFHFHGHEFQVVHKSFDVTSDDLEVNPAINENQSNPARRDTIVIPPTGSVTLRWRADNPGAWMFHCHIDWHLSSGLAVVFIEAPEVFQNQKDDVPAQITEQCAAQGMGTEGNVVGTYSTTDFKGQPWGPFTLKMGWTPKAIGALAGCIITALLGMITIVWYASGELDERELEEEMRREVEQKMNKTPVWKRVLKTDTKA</sequence>
<dbReference type="InterPro" id="IPR011707">
    <property type="entry name" value="Cu-oxidase-like_N"/>
</dbReference>
<comment type="caution">
    <text evidence="13">The sequence shown here is derived from an EMBL/GenBank/DDBJ whole genome shotgun (WGS) entry which is preliminary data.</text>
</comment>
<dbReference type="Gene3D" id="2.60.40.420">
    <property type="entry name" value="Cupredoxins - blue copper proteins"/>
    <property type="match status" value="3"/>
</dbReference>
<evidence type="ECO:0000256" key="8">
    <source>
        <dbReference type="SAM" id="Phobius"/>
    </source>
</evidence>
<keyword evidence="5" id="KW-0186">Copper</keyword>
<dbReference type="GO" id="GO:0004322">
    <property type="term" value="F:ferroxidase activity"/>
    <property type="evidence" value="ECO:0007669"/>
    <property type="project" value="TreeGrafter"/>
</dbReference>
<protein>
    <recommendedName>
        <fullName evidence="15">Acidic laccase</fullName>
    </recommendedName>
</protein>
<dbReference type="InterPro" id="IPR001117">
    <property type="entry name" value="Cu-oxidase_2nd"/>
</dbReference>
<dbReference type="AlphaFoldDB" id="A0A1E3HNW3"/>
<accession>A0A1E3HNW3</accession>
<gene>
    <name evidence="13" type="ORF">L202_05134</name>
</gene>
<evidence type="ECO:0000256" key="6">
    <source>
        <dbReference type="ARBA" id="ARBA00023157"/>
    </source>
</evidence>
<keyword evidence="14" id="KW-1185">Reference proteome</keyword>
<evidence type="ECO:0000256" key="5">
    <source>
        <dbReference type="ARBA" id="ARBA00023008"/>
    </source>
</evidence>
<dbReference type="InterPro" id="IPR033138">
    <property type="entry name" value="Cu_oxidase_CS"/>
</dbReference>
<evidence type="ECO:0000256" key="1">
    <source>
        <dbReference type="ARBA" id="ARBA00010609"/>
    </source>
</evidence>
<feature type="chain" id="PRO_5009129257" description="Acidic laccase" evidence="9">
    <location>
        <begin position="22"/>
        <end position="638"/>
    </location>
</feature>
<dbReference type="InterPro" id="IPR044130">
    <property type="entry name" value="CuRO_2_Fet3-like"/>
</dbReference>
<name>A0A1E3HNW3_9TREE</name>
<dbReference type="InterPro" id="IPR002355">
    <property type="entry name" value="Cu_oxidase_Cu_BS"/>
</dbReference>
<dbReference type="FunFam" id="2.60.40.420:FF:000024">
    <property type="entry name" value="FET5p Multicopper oxidase"/>
    <property type="match status" value="1"/>
</dbReference>
<dbReference type="CDD" id="cd13851">
    <property type="entry name" value="CuRO_1_Fet3p"/>
    <property type="match status" value="1"/>
</dbReference>
<dbReference type="PROSITE" id="PS00079">
    <property type="entry name" value="MULTICOPPER_OXIDASE1"/>
    <property type="match status" value="1"/>
</dbReference>
<keyword evidence="3 9" id="KW-0732">Signal</keyword>
<dbReference type="InterPro" id="IPR008972">
    <property type="entry name" value="Cupredoxin"/>
</dbReference>
<dbReference type="OrthoDB" id="2121828at2759"/>
<dbReference type="Proteomes" id="UP000094065">
    <property type="component" value="Unassembled WGS sequence"/>
</dbReference>
<keyword evidence="2" id="KW-0479">Metal-binding</keyword>
<evidence type="ECO:0000313" key="13">
    <source>
        <dbReference type="EMBL" id="ODN78053.1"/>
    </source>
</evidence>
<evidence type="ECO:0000256" key="9">
    <source>
        <dbReference type="SAM" id="SignalP"/>
    </source>
</evidence>
<evidence type="ECO:0000256" key="4">
    <source>
        <dbReference type="ARBA" id="ARBA00023002"/>
    </source>
</evidence>
<feature type="domain" description="Plastocyanin-like" evidence="11">
    <location>
        <begin position="389"/>
        <end position="524"/>
    </location>
</feature>
<reference evidence="13 14" key="1">
    <citation type="submission" date="2016-06" db="EMBL/GenBank/DDBJ databases">
        <title>Evolution of pathogenesis and genome organization in the Tremellales.</title>
        <authorList>
            <person name="Cuomo C."/>
            <person name="Litvintseva A."/>
            <person name="Heitman J."/>
            <person name="Chen Y."/>
            <person name="Sun S."/>
            <person name="Springer D."/>
            <person name="Dromer F."/>
            <person name="Young S."/>
            <person name="Zeng Q."/>
            <person name="Chapman S."/>
            <person name="Gujja S."/>
            <person name="Saif S."/>
            <person name="Birren B."/>
        </authorList>
    </citation>
    <scope>NUCLEOTIDE SEQUENCE [LARGE SCALE GENOMIC DNA]</scope>
    <source>
        <strain evidence="13 14">CBS 6039</strain>
    </source>
</reference>
<evidence type="ECO:0000256" key="3">
    <source>
        <dbReference type="ARBA" id="ARBA00022729"/>
    </source>
</evidence>
<dbReference type="Pfam" id="PF00394">
    <property type="entry name" value="Cu-oxidase"/>
    <property type="match status" value="1"/>
</dbReference>
<dbReference type="GO" id="GO:0033215">
    <property type="term" value="P:reductive iron assimilation"/>
    <property type="evidence" value="ECO:0007669"/>
    <property type="project" value="TreeGrafter"/>
</dbReference>
<evidence type="ECO:0000259" key="11">
    <source>
        <dbReference type="Pfam" id="PF07731"/>
    </source>
</evidence>
<evidence type="ECO:0000256" key="7">
    <source>
        <dbReference type="ARBA" id="ARBA00023180"/>
    </source>
</evidence>
<dbReference type="EMBL" id="AWGJ01000007">
    <property type="protein sequence ID" value="ODN78053.1"/>
    <property type="molecule type" value="Genomic_DNA"/>
</dbReference>
<dbReference type="Pfam" id="PF07732">
    <property type="entry name" value="Cu-oxidase_3"/>
    <property type="match status" value="1"/>
</dbReference>
<dbReference type="GO" id="GO:0010106">
    <property type="term" value="P:cellular response to iron ion starvation"/>
    <property type="evidence" value="ECO:0007669"/>
    <property type="project" value="TreeGrafter"/>
</dbReference>